<reference evidence="2 3" key="1">
    <citation type="journal article" date="2014" name="Nat. Genet.">
        <title>Genome and transcriptome of the porcine whipworm Trichuris suis.</title>
        <authorList>
            <person name="Jex A.R."/>
            <person name="Nejsum P."/>
            <person name="Schwarz E.M."/>
            <person name="Hu L."/>
            <person name="Young N.D."/>
            <person name="Hall R.S."/>
            <person name="Korhonen P.K."/>
            <person name="Liao S."/>
            <person name="Thamsborg S."/>
            <person name="Xia J."/>
            <person name="Xu P."/>
            <person name="Wang S."/>
            <person name="Scheerlinck J.P."/>
            <person name="Hofmann A."/>
            <person name="Sternberg P.W."/>
            <person name="Wang J."/>
            <person name="Gasser R.B."/>
        </authorList>
    </citation>
    <scope>NUCLEOTIDE SEQUENCE [LARGE SCALE GENOMIC DNA]</scope>
    <source>
        <strain evidence="2">DCEP-RM93F</strain>
        <strain evidence="1">DCEP-RM93M</strain>
    </source>
</reference>
<dbReference type="EMBL" id="KL363192">
    <property type="protein sequence ID" value="KFD56642.1"/>
    <property type="molecule type" value="Genomic_DNA"/>
</dbReference>
<dbReference type="AlphaFoldDB" id="A0A085NBH1"/>
<evidence type="ECO:0000313" key="2">
    <source>
        <dbReference type="EMBL" id="KFD66817.1"/>
    </source>
</evidence>
<proteinExistence type="predicted"/>
<name>A0A085NBH1_9BILA</name>
<dbReference type="Proteomes" id="UP000030758">
    <property type="component" value="Unassembled WGS sequence"/>
</dbReference>
<accession>A0A085NBH1</accession>
<dbReference type="EMBL" id="KL367520">
    <property type="protein sequence ID" value="KFD66817.1"/>
    <property type="molecule type" value="Genomic_DNA"/>
</dbReference>
<evidence type="ECO:0000313" key="3">
    <source>
        <dbReference type="Proteomes" id="UP000030764"/>
    </source>
</evidence>
<organism evidence="2">
    <name type="scientific">Trichuris suis</name>
    <name type="common">pig whipworm</name>
    <dbReference type="NCBI Taxonomy" id="68888"/>
    <lineage>
        <taxon>Eukaryota</taxon>
        <taxon>Metazoa</taxon>
        <taxon>Ecdysozoa</taxon>
        <taxon>Nematoda</taxon>
        <taxon>Enoplea</taxon>
        <taxon>Dorylaimia</taxon>
        <taxon>Trichinellida</taxon>
        <taxon>Trichuridae</taxon>
        <taxon>Trichuris</taxon>
    </lineage>
</organism>
<keyword evidence="3" id="KW-1185">Reference proteome</keyword>
<sequence length="109" mass="12868">MHWKHSDSPKPYIIATSADRLTMQAAWTLRRIFDYTRQLFLNVEALDRAFFAGASALSTRTLNLELNQYQEELNPPELPLFNKKVYMYKQKQLLCSETCTETSRVYRRS</sequence>
<gene>
    <name evidence="1" type="ORF">M513_02318</name>
    <name evidence="2" type="ORF">M514_02318</name>
</gene>
<protein>
    <submittedName>
        <fullName evidence="2">Uncharacterized protein</fullName>
    </submittedName>
</protein>
<dbReference type="Proteomes" id="UP000030764">
    <property type="component" value="Unassembled WGS sequence"/>
</dbReference>
<evidence type="ECO:0000313" key="1">
    <source>
        <dbReference type="EMBL" id="KFD56642.1"/>
    </source>
</evidence>